<dbReference type="PANTHER" id="PTHR12928">
    <property type="entry name" value="FRG1 PROTEIN"/>
    <property type="match status" value="1"/>
</dbReference>
<dbReference type="InterPro" id="IPR010414">
    <property type="entry name" value="FRG1"/>
</dbReference>
<evidence type="ECO:0000256" key="1">
    <source>
        <dbReference type="ARBA" id="ARBA00004604"/>
    </source>
</evidence>
<accession>A0A084G4W3</accession>
<dbReference type="OMA" id="ACDVNGK"/>
<evidence type="ECO:0000313" key="5">
    <source>
        <dbReference type="EMBL" id="KEZ42375.1"/>
    </source>
</evidence>
<keyword evidence="3" id="KW-0539">Nucleus</keyword>
<dbReference type="AlphaFoldDB" id="A0A084G4W3"/>
<comment type="similarity">
    <text evidence="2">Belongs to the FRG1 family.</text>
</comment>
<dbReference type="RefSeq" id="XP_016642174.1">
    <property type="nucleotide sequence ID" value="XM_016787859.1"/>
</dbReference>
<organism evidence="5 6">
    <name type="scientific">Pseudallescheria apiosperma</name>
    <name type="common">Scedosporium apiospermum</name>
    <dbReference type="NCBI Taxonomy" id="563466"/>
    <lineage>
        <taxon>Eukaryota</taxon>
        <taxon>Fungi</taxon>
        <taxon>Dikarya</taxon>
        <taxon>Ascomycota</taxon>
        <taxon>Pezizomycotina</taxon>
        <taxon>Sordariomycetes</taxon>
        <taxon>Hypocreomycetidae</taxon>
        <taxon>Microascales</taxon>
        <taxon>Microascaceae</taxon>
        <taxon>Scedosporium</taxon>
    </lineage>
</organism>
<evidence type="ECO:0000256" key="2">
    <source>
        <dbReference type="ARBA" id="ARBA00010878"/>
    </source>
</evidence>
<dbReference type="VEuPathDB" id="FungiDB:SAPIO_CDS5554"/>
<protein>
    <recommendedName>
        <fullName evidence="7">FRG1-like family protein</fullName>
    </recommendedName>
</protein>
<dbReference type="CDD" id="cd23339">
    <property type="entry name" value="beta-trefoil_FSCN_fungal_FRG1-like"/>
    <property type="match status" value="1"/>
</dbReference>
<dbReference type="SUPFAM" id="SSF50405">
    <property type="entry name" value="Actin-crosslinking proteins"/>
    <property type="match status" value="1"/>
</dbReference>
<dbReference type="PANTHER" id="PTHR12928:SF0">
    <property type="entry name" value="FSHD REGION GENE 1"/>
    <property type="match status" value="1"/>
</dbReference>
<dbReference type="GO" id="GO:0071013">
    <property type="term" value="C:catalytic step 2 spliceosome"/>
    <property type="evidence" value="ECO:0007669"/>
    <property type="project" value="TreeGrafter"/>
</dbReference>
<name>A0A084G4W3_PSEDA</name>
<dbReference type="KEGG" id="sapo:SAPIO_CDS5554"/>
<evidence type="ECO:0008006" key="7">
    <source>
        <dbReference type="Google" id="ProtNLM"/>
    </source>
</evidence>
<evidence type="ECO:0000256" key="4">
    <source>
        <dbReference type="SAM" id="MobiDB-lite"/>
    </source>
</evidence>
<dbReference type="EMBL" id="JOWA01000099">
    <property type="protein sequence ID" value="KEZ42375.1"/>
    <property type="molecule type" value="Genomic_DNA"/>
</dbReference>
<feature type="region of interest" description="Disordered" evidence="4">
    <location>
        <begin position="1"/>
        <end position="42"/>
    </location>
</feature>
<reference evidence="5 6" key="1">
    <citation type="journal article" date="2014" name="Genome Announc.">
        <title>Draft genome sequence of the pathogenic fungus Scedosporium apiospermum.</title>
        <authorList>
            <person name="Vandeputte P."/>
            <person name="Ghamrawi S."/>
            <person name="Rechenmann M."/>
            <person name="Iltis A."/>
            <person name="Giraud S."/>
            <person name="Fleury M."/>
            <person name="Thornton C."/>
            <person name="Delhaes L."/>
            <person name="Meyer W."/>
            <person name="Papon N."/>
            <person name="Bouchara J.P."/>
        </authorList>
    </citation>
    <scope>NUCLEOTIDE SEQUENCE [LARGE SCALE GENOMIC DNA]</scope>
    <source>
        <strain evidence="5 6">IHEM 14462</strain>
    </source>
</reference>
<keyword evidence="6" id="KW-1185">Reference proteome</keyword>
<sequence length="266" mass="29510">MVKPLVFKGEKRPKKRKRNHDSNADTVASSTAGPHHTDDVENDDSWVSAEAATDVSGPVMIVLPTNPPSALSCDANGKVFAVDIENIVEGNPASAEPHDVRQVWVANKIVGTEHFRFKGHHGRYLSCDKHGMLSATTEAVSPLESFILTVTEDAKFQIQTLGNTFLSANPPTSSKPNAQPELRGDADADAPNTVVCIRMQARFKPRIKESKAEKAREKISRKELETAVGRRLEEDEVKRLKRARREGDYHEQLLKLKVKGKHDKYS</sequence>
<evidence type="ECO:0000313" key="6">
    <source>
        <dbReference type="Proteomes" id="UP000028545"/>
    </source>
</evidence>
<feature type="compositionally biased region" description="Polar residues" evidence="4">
    <location>
        <begin position="167"/>
        <end position="177"/>
    </location>
</feature>
<comment type="caution">
    <text evidence="5">The sequence shown here is derived from an EMBL/GenBank/DDBJ whole genome shotgun (WGS) entry which is preliminary data.</text>
</comment>
<dbReference type="Pfam" id="PF06229">
    <property type="entry name" value="FRG1"/>
    <property type="match status" value="1"/>
</dbReference>
<dbReference type="GO" id="GO:0051015">
    <property type="term" value="F:actin filament binding"/>
    <property type="evidence" value="ECO:0007669"/>
    <property type="project" value="TreeGrafter"/>
</dbReference>
<comment type="subcellular location">
    <subcellularLocation>
        <location evidence="1">Nucleus</location>
        <location evidence="1">Nucleolus</location>
    </subcellularLocation>
</comment>
<dbReference type="InterPro" id="IPR008999">
    <property type="entry name" value="Actin-crosslinking"/>
</dbReference>
<dbReference type="GO" id="GO:0005730">
    <property type="term" value="C:nucleolus"/>
    <property type="evidence" value="ECO:0007669"/>
    <property type="project" value="UniProtKB-SubCell"/>
</dbReference>
<evidence type="ECO:0000256" key="3">
    <source>
        <dbReference type="ARBA" id="ARBA00023242"/>
    </source>
</evidence>
<dbReference type="HOGENOM" id="CLU_062276_2_0_1"/>
<proteinExistence type="inferred from homology"/>
<dbReference type="Gene3D" id="2.80.10.50">
    <property type="match status" value="1"/>
</dbReference>
<dbReference type="Proteomes" id="UP000028545">
    <property type="component" value="Unassembled WGS sequence"/>
</dbReference>
<dbReference type="GeneID" id="27724626"/>
<dbReference type="OrthoDB" id="5539371at2759"/>
<feature type="region of interest" description="Disordered" evidence="4">
    <location>
        <begin position="167"/>
        <end position="187"/>
    </location>
</feature>
<gene>
    <name evidence="5" type="ORF">SAPIO_CDS5554</name>
</gene>